<evidence type="ECO:0000259" key="1">
    <source>
        <dbReference type="Pfam" id="PF12697"/>
    </source>
</evidence>
<reference evidence="2 3" key="1">
    <citation type="submission" date="2019-02" db="EMBL/GenBank/DDBJ databases">
        <title>Deep-cultivation of Planctomycetes and their phenomic and genomic characterization uncovers novel biology.</title>
        <authorList>
            <person name="Wiegand S."/>
            <person name="Jogler M."/>
            <person name="Boedeker C."/>
            <person name="Pinto D."/>
            <person name="Vollmers J."/>
            <person name="Rivas-Marin E."/>
            <person name="Kohn T."/>
            <person name="Peeters S.H."/>
            <person name="Heuer A."/>
            <person name="Rast P."/>
            <person name="Oberbeckmann S."/>
            <person name="Bunk B."/>
            <person name="Jeske O."/>
            <person name="Meyerdierks A."/>
            <person name="Storesund J.E."/>
            <person name="Kallscheuer N."/>
            <person name="Luecker S."/>
            <person name="Lage O.M."/>
            <person name="Pohl T."/>
            <person name="Merkel B.J."/>
            <person name="Hornburger P."/>
            <person name="Mueller R.-W."/>
            <person name="Bruemmer F."/>
            <person name="Labrenz M."/>
            <person name="Spormann A.M."/>
            <person name="Op den Camp H."/>
            <person name="Overmann J."/>
            <person name="Amann R."/>
            <person name="Jetten M.S.M."/>
            <person name="Mascher T."/>
            <person name="Medema M.H."/>
            <person name="Devos D.P."/>
            <person name="Kaster A.-K."/>
            <person name="Ovreas L."/>
            <person name="Rohde M."/>
            <person name="Galperin M.Y."/>
            <person name="Jogler C."/>
        </authorList>
    </citation>
    <scope>NUCLEOTIDE SEQUENCE [LARGE SCALE GENOMIC DNA]</scope>
    <source>
        <strain evidence="2 3">I41</strain>
    </source>
</reference>
<dbReference type="InterPro" id="IPR029058">
    <property type="entry name" value="AB_hydrolase_fold"/>
</dbReference>
<dbReference type="Proteomes" id="UP000317909">
    <property type="component" value="Chromosome"/>
</dbReference>
<proteinExistence type="predicted"/>
<dbReference type="Pfam" id="PF12697">
    <property type="entry name" value="Abhydrolase_6"/>
    <property type="match status" value="1"/>
</dbReference>
<dbReference type="EMBL" id="CP036339">
    <property type="protein sequence ID" value="QDT74210.1"/>
    <property type="molecule type" value="Genomic_DNA"/>
</dbReference>
<dbReference type="KEGG" id="llh:I41_34050"/>
<dbReference type="PANTHER" id="PTHR37946">
    <property type="entry name" value="SLL1969 PROTEIN"/>
    <property type="match status" value="1"/>
</dbReference>
<protein>
    <submittedName>
        <fullName evidence="2">Alpha/beta hydrolase family protein</fullName>
    </submittedName>
</protein>
<dbReference type="GO" id="GO:0016787">
    <property type="term" value="F:hydrolase activity"/>
    <property type="evidence" value="ECO:0007669"/>
    <property type="project" value="UniProtKB-KW"/>
</dbReference>
<dbReference type="SUPFAM" id="SSF53474">
    <property type="entry name" value="alpha/beta-Hydrolases"/>
    <property type="match status" value="1"/>
</dbReference>
<sequence>MGPASRQEFALPWDVAQAAQRSALTMACASQASTVDHGPRRRASASLGVCLLVVTLSFAPGCASTSTKWVTLRSTPRNPLTETLGLVAKQGPKPTERTLQLLRRYDLEKKLGDKPELLAELAAINRREPNRENLYALAEIAYVGAKRADAAHQPGDALELYGSSVLYAYEYLFAGGYSAASNQYDPQFRRACDLYNAALEGTLRIAQAESPLRPGSARVIKTCNHQCELEIQLKSRGWDAADFSRVEFVSDYEVNGLRNHYHNFGLGVPLIAVRKPHENSDPAEQFYPPDLSFAVTAFMRVDSMLANQTPEVLPTSATAEQVAAAEASLPKRKLRAVLELYDPLDTTHVDAGGVIVPLETDLSTPLAYNLSQPALDDSKLSTVGLLTPEKVQKVSGLYMLEPYRDDKIPVVMVHGLWSSPVTWMEMFNDLRSDPKIRENYQFWFYLYPSGQPFWESAAEMREDLVQMRAKLDPQRRSPALDQTVLVGHSMGGLVSKLQTVDSGNEFWRTLTDKPFAELQADPQIRDQLAATFFFDPNPSIRRVVTIGTPHRGSEFSNDFTKWLGRKLIHVPTTLMNGRTELASRNPDYFRNTAPINITNSIDSLSPKSTFLPVLLEAPAGPWVKYHNIVGQAPHEGVTNKVSMWLSGEGDGVVSLASAQLDGVASQIVVPADHMTVHRHPQSILEVRRVLMQHVAELQNFPHGAGVRYADAESALPAGQGPPQLPAPVATLPAVELTK</sequence>
<dbReference type="Gene3D" id="3.40.50.1820">
    <property type="entry name" value="alpha/beta hydrolase"/>
    <property type="match status" value="1"/>
</dbReference>
<evidence type="ECO:0000313" key="3">
    <source>
        <dbReference type="Proteomes" id="UP000317909"/>
    </source>
</evidence>
<keyword evidence="3" id="KW-1185">Reference proteome</keyword>
<evidence type="ECO:0000313" key="2">
    <source>
        <dbReference type="EMBL" id="QDT74210.1"/>
    </source>
</evidence>
<feature type="domain" description="AB hydrolase-1" evidence="1">
    <location>
        <begin position="410"/>
        <end position="681"/>
    </location>
</feature>
<dbReference type="PANTHER" id="PTHR37946:SF1">
    <property type="entry name" value="SLL1969 PROTEIN"/>
    <property type="match status" value="1"/>
</dbReference>
<name>A0A517U0R3_9BACT</name>
<accession>A0A517U0R3</accession>
<dbReference type="InterPro" id="IPR000073">
    <property type="entry name" value="AB_hydrolase_1"/>
</dbReference>
<keyword evidence="2" id="KW-0378">Hydrolase</keyword>
<organism evidence="2 3">
    <name type="scientific">Lacipirellula limnantheis</name>
    <dbReference type="NCBI Taxonomy" id="2528024"/>
    <lineage>
        <taxon>Bacteria</taxon>
        <taxon>Pseudomonadati</taxon>
        <taxon>Planctomycetota</taxon>
        <taxon>Planctomycetia</taxon>
        <taxon>Pirellulales</taxon>
        <taxon>Lacipirellulaceae</taxon>
        <taxon>Lacipirellula</taxon>
    </lineage>
</organism>
<gene>
    <name evidence="2" type="ORF">I41_34050</name>
</gene>
<dbReference type="AlphaFoldDB" id="A0A517U0R3"/>